<evidence type="ECO:0000259" key="7">
    <source>
        <dbReference type="PROSITE" id="PS51900"/>
    </source>
</evidence>
<dbReference type="SUPFAM" id="SSF56349">
    <property type="entry name" value="DNA breaking-rejoining enzymes"/>
    <property type="match status" value="1"/>
</dbReference>
<dbReference type="Gene3D" id="1.10.443.10">
    <property type="entry name" value="Intergrase catalytic core"/>
    <property type="match status" value="1"/>
</dbReference>
<evidence type="ECO:0000256" key="1">
    <source>
        <dbReference type="ARBA" id="ARBA00008857"/>
    </source>
</evidence>
<gene>
    <name evidence="8" type="ORF">JAZ04_03775</name>
</gene>
<dbReference type="GO" id="GO:0006310">
    <property type="term" value="P:DNA recombination"/>
    <property type="evidence" value="ECO:0007669"/>
    <property type="project" value="UniProtKB-KW"/>
</dbReference>
<dbReference type="EMBL" id="JAEPDI010000001">
    <property type="protein sequence ID" value="MCG7937962.1"/>
    <property type="molecule type" value="Genomic_DNA"/>
</dbReference>
<reference evidence="8" key="1">
    <citation type="journal article" date="2021" name="Proc. Natl. Acad. Sci. U.S.A.">
        <title>Global biogeography of chemosynthetic symbionts reveals both localized and globally distributed symbiont groups. .</title>
        <authorList>
            <person name="Osvatic J.T."/>
            <person name="Wilkins L.G.E."/>
            <person name="Leibrecht L."/>
            <person name="Leray M."/>
            <person name="Zauner S."/>
            <person name="Polzin J."/>
            <person name="Camacho Y."/>
            <person name="Gros O."/>
            <person name="van Gils J.A."/>
            <person name="Eisen J.A."/>
            <person name="Petersen J.M."/>
            <person name="Yuen B."/>
        </authorList>
    </citation>
    <scope>NUCLEOTIDE SEQUENCE</scope>
    <source>
        <strain evidence="8">MAGL173</strain>
    </source>
</reference>
<dbReference type="PANTHER" id="PTHR30629:SF2">
    <property type="entry name" value="PROPHAGE INTEGRASE INTS-RELATED"/>
    <property type="match status" value="1"/>
</dbReference>
<dbReference type="InterPro" id="IPR025166">
    <property type="entry name" value="Integrase_DNA_bind_dom"/>
</dbReference>
<dbReference type="AlphaFoldDB" id="A0A9E4K1L5"/>
<feature type="domain" description="Tyr recombinase" evidence="6">
    <location>
        <begin position="205"/>
        <end position="406"/>
    </location>
</feature>
<evidence type="ECO:0000313" key="8">
    <source>
        <dbReference type="EMBL" id="MCG7937962.1"/>
    </source>
</evidence>
<feature type="domain" description="Core-binding (CB)" evidence="7">
    <location>
        <begin position="111"/>
        <end position="183"/>
    </location>
</feature>
<evidence type="ECO:0000256" key="5">
    <source>
        <dbReference type="PROSITE-ProRule" id="PRU01248"/>
    </source>
</evidence>
<evidence type="ECO:0000256" key="4">
    <source>
        <dbReference type="ARBA" id="ARBA00023172"/>
    </source>
</evidence>
<proteinExistence type="inferred from homology"/>
<dbReference type="PANTHER" id="PTHR30629">
    <property type="entry name" value="PROPHAGE INTEGRASE"/>
    <property type="match status" value="1"/>
</dbReference>
<evidence type="ECO:0000313" key="9">
    <source>
        <dbReference type="Proteomes" id="UP000886687"/>
    </source>
</evidence>
<dbReference type="GO" id="GO:0015074">
    <property type="term" value="P:DNA integration"/>
    <property type="evidence" value="ECO:0007669"/>
    <property type="project" value="UniProtKB-KW"/>
</dbReference>
<accession>A0A9E4K1L5</accession>
<dbReference type="GO" id="GO:0003677">
    <property type="term" value="F:DNA binding"/>
    <property type="evidence" value="ECO:0007669"/>
    <property type="project" value="UniProtKB-UniRule"/>
</dbReference>
<dbReference type="PROSITE" id="PS51900">
    <property type="entry name" value="CB"/>
    <property type="match status" value="1"/>
</dbReference>
<dbReference type="InterPro" id="IPR002104">
    <property type="entry name" value="Integrase_catalytic"/>
</dbReference>
<keyword evidence="2" id="KW-0229">DNA integration</keyword>
<keyword evidence="3 5" id="KW-0238">DNA-binding</keyword>
<evidence type="ECO:0000256" key="2">
    <source>
        <dbReference type="ARBA" id="ARBA00022908"/>
    </source>
</evidence>
<organism evidence="8 9">
    <name type="scientific">Candidatus Thiodiazotropha lotti</name>
    <dbReference type="NCBI Taxonomy" id="2792787"/>
    <lineage>
        <taxon>Bacteria</taxon>
        <taxon>Pseudomonadati</taxon>
        <taxon>Pseudomonadota</taxon>
        <taxon>Gammaproteobacteria</taxon>
        <taxon>Chromatiales</taxon>
        <taxon>Sedimenticolaceae</taxon>
        <taxon>Candidatus Thiodiazotropha</taxon>
    </lineage>
</organism>
<comment type="similarity">
    <text evidence="1">Belongs to the 'phage' integrase family.</text>
</comment>
<dbReference type="InterPro" id="IPR050808">
    <property type="entry name" value="Phage_Integrase"/>
</dbReference>
<dbReference type="InterPro" id="IPR038488">
    <property type="entry name" value="Integrase_DNA-bd_sf"/>
</dbReference>
<keyword evidence="4" id="KW-0233">DNA recombination</keyword>
<dbReference type="InterPro" id="IPR013762">
    <property type="entry name" value="Integrase-like_cat_sf"/>
</dbReference>
<evidence type="ECO:0000259" key="6">
    <source>
        <dbReference type="PROSITE" id="PS51898"/>
    </source>
</evidence>
<dbReference type="InterPro" id="IPR011010">
    <property type="entry name" value="DNA_brk_join_enz"/>
</dbReference>
<dbReference type="Gene3D" id="1.10.150.130">
    <property type="match status" value="1"/>
</dbReference>
<protein>
    <submittedName>
        <fullName evidence="8">Site-specific integrase</fullName>
    </submittedName>
</protein>
<dbReference type="Pfam" id="PF13356">
    <property type="entry name" value="Arm-DNA-bind_3"/>
    <property type="match status" value="1"/>
</dbReference>
<dbReference type="Proteomes" id="UP000886687">
    <property type="component" value="Unassembled WGS sequence"/>
</dbReference>
<sequence>MRIKLQRTNIRKLEAKSTRYEVSDSEIPSMRLRITPNGVKTFILLYRNAEGRQRRYTIGRLGDLTPEKARSVAEIKLAEIKLGGDPATEKKQIRKQAEKEKLSRLDDFLKQKYEPWATARLRSGASTVKRIRSAFSHYLDTPLSEIGPWSIEKWRMSRIDEGRAVGTINRDLAALRSCMAKAVDWEIISQHPLKKVKLLEEDNRSKVRYLTPSEEKRLREALTERDLKLTKERESANQWRKERGRDLLPSIQTDHLTPMVILSINTGLRRGELFQLRWEDVDLKKGTITIHGKQAKSKQTRHMPLNIEALAVLEKWKKQNGKRDGLVFPGRGGRPFDNCNKSWKSLLDRAGICNFRWHDMRHHFASQLVMADVSLNTVRDLLGHADLKMTLRYAHLAPEHKAAAVAKLVPRASK</sequence>
<dbReference type="CDD" id="cd00796">
    <property type="entry name" value="INT_Rci_Hp1_C"/>
    <property type="match status" value="1"/>
</dbReference>
<evidence type="ECO:0000256" key="3">
    <source>
        <dbReference type="ARBA" id="ARBA00023125"/>
    </source>
</evidence>
<name>A0A9E4K1L5_9GAMM</name>
<dbReference type="InterPro" id="IPR010998">
    <property type="entry name" value="Integrase_recombinase_N"/>
</dbReference>
<dbReference type="InterPro" id="IPR044068">
    <property type="entry name" value="CB"/>
</dbReference>
<comment type="caution">
    <text evidence="8">The sequence shown here is derived from an EMBL/GenBank/DDBJ whole genome shotgun (WGS) entry which is preliminary data.</text>
</comment>
<dbReference type="PROSITE" id="PS51898">
    <property type="entry name" value="TYR_RECOMBINASE"/>
    <property type="match status" value="1"/>
</dbReference>
<dbReference type="Pfam" id="PF00589">
    <property type="entry name" value="Phage_integrase"/>
    <property type="match status" value="1"/>
</dbReference>
<dbReference type="Gene3D" id="3.30.160.390">
    <property type="entry name" value="Integrase, DNA-binding domain"/>
    <property type="match status" value="1"/>
</dbReference>